<accession>L1QG82</accession>
<evidence type="ECO:0000313" key="1">
    <source>
        <dbReference type="EMBL" id="EKY27014.1"/>
    </source>
</evidence>
<evidence type="ECO:0000313" key="2">
    <source>
        <dbReference type="Proteomes" id="UP000010420"/>
    </source>
</evidence>
<dbReference type="GO" id="GO:0003677">
    <property type="term" value="F:DNA binding"/>
    <property type="evidence" value="ECO:0007669"/>
    <property type="project" value="InterPro"/>
</dbReference>
<dbReference type="EMBL" id="AMEZ01000048">
    <property type="protein sequence ID" value="EKY27014.1"/>
    <property type="molecule type" value="Genomic_DNA"/>
</dbReference>
<dbReference type="SUPFAM" id="SSF47413">
    <property type="entry name" value="lambda repressor-like DNA-binding domains"/>
    <property type="match status" value="1"/>
</dbReference>
<dbReference type="InterPro" id="IPR010982">
    <property type="entry name" value="Lambda_DNA-bd_dom_sf"/>
</dbReference>
<comment type="caution">
    <text evidence="1">The sequence shown here is derived from an EMBL/GenBank/DDBJ whole genome shotgun (WGS) entry which is preliminary data.</text>
</comment>
<proteinExistence type="predicted"/>
<dbReference type="RefSeq" id="WP_005213120.1">
    <property type="nucleotide sequence ID" value="NZ_KB291640.1"/>
</dbReference>
<protein>
    <submittedName>
        <fullName evidence="1">Toxin-antitoxin system, antitoxin component, Xre domain protein</fullName>
    </submittedName>
</protein>
<dbReference type="Proteomes" id="UP000010420">
    <property type="component" value="Unassembled WGS sequence"/>
</dbReference>
<dbReference type="HOGENOM" id="CLU_2381086_0_0_9"/>
<sequence length="94" mass="11171">MKITKELLGLFRYLLQYGVSLSELLQEIRFSYCLSYRQIADIVELSPQRICDIIKGRSNIKEETYLRILYHLDTKLNLNHSEVKRHYAASYSKK</sequence>
<dbReference type="AlphaFoldDB" id="L1QG82"/>
<keyword evidence="2" id="KW-1185">Reference proteome</keyword>
<reference evidence="1 2" key="1">
    <citation type="submission" date="2012-05" db="EMBL/GenBank/DDBJ databases">
        <authorList>
            <person name="Weinstock G."/>
            <person name="Sodergren E."/>
            <person name="Lobos E.A."/>
            <person name="Fulton L."/>
            <person name="Fulton R."/>
            <person name="Courtney L."/>
            <person name="Fronick C."/>
            <person name="O'Laughlin M."/>
            <person name="Godfrey J."/>
            <person name="Wilson R.M."/>
            <person name="Miner T."/>
            <person name="Farmer C."/>
            <person name="Delehaunty K."/>
            <person name="Cordes M."/>
            <person name="Minx P."/>
            <person name="Tomlinson C."/>
            <person name="Chen J."/>
            <person name="Wollam A."/>
            <person name="Pepin K.H."/>
            <person name="Bhonagiri V."/>
            <person name="Zhang X."/>
            <person name="Suruliraj S."/>
            <person name="Warren W."/>
            <person name="Mitreva M."/>
            <person name="Mardis E.R."/>
            <person name="Wilson R.K."/>
        </authorList>
    </citation>
    <scope>NUCLEOTIDE SEQUENCE [LARGE SCALE GENOMIC DNA]</scope>
    <source>
        <strain evidence="1 2">DSM 1785</strain>
    </source>
</reference>
<gene>
    <name evidence="1" type="ORF">HMPREF0216_01617</name>
</gene>
<dbReference type="Gene3D" id="1.10.260.40">
    <property type="entry name" value="lambda repressor-like DNA-binding domains"/>
    <property type="match status" value="1"/>
</dbReference>
<organism evidence="1 2">
    <name type="scientific">Clostridium celatum DSM 1785</name>
    <dbReference type="NCBI Taxonomy" id="545697"/>
    <lineage>
        <taxon>Bacteria</taxon>
        <taxon>Bacillati</taxon>
        <taxon>Bacillota</taxon>
        <taxon>Clostridia</taxon>
        <taxon>Eubacteriales</taxon>
        <taxon>Clostridiaceae</taxon>
        <taxon>Clostridium</taxon>
    </lineage>
</organism>
<name>L1QG82_9CLOT</name>
<dbReference type="STRING" id="545697.HMPREF0216_01617"/>